<evidence type="ECO:0000256" key="3">
    <source>
        <dbReference type="SAM" id="Phobius"/>
    </source>
</evidence>
<proteinExistence type="predicted"/>
<accession>A0A921SUR2</accession>
<dbReference type="InterPro" id="IPR014472">
    <property type="entry name" value="CHOPT"/>
</dbReference>
<feature type="transmembrane region" description="Helical" evidence="3">
    <location>
        <begin position="161"/>
        <end position="177"/>
    </location>
</feature>
<comment type="subcellular location">
    <subcellularLocation>
        <location evidence="1">Membrane</location>
    </subcellularLocation>
</comment>
<dbReference type="PANTHER" id="PTHR10414:SF37">
    <property type="entry name" value="BB IN A BOXCAR, ISOFORM C"/>
    <property type="match status" value="1"/>
</dbReference>
<keyword evidence="3" id="KW-1133">Transmembrane helix</keyword>
<sequence length="229" mass="25694">MGKETSERIQTSLLNAAEKKALVWLAQRQPSWVTSDFLTYTGLIGAVICALGFILAHIDKNYLWLSSFGLFVNWYGDSLDGTLARVRNTQRPVYGFFIDHSLDAITICIMCIGAGLSPMFRLDVAMLVLAGYLVLSIYTYISTIVKGKFLLTYGKLGPTELRLVIILINTVFIYTSLEDLKWTIGGQTLGLFDIAGLFIACFLFIAWLVQFVTDRRLLAQQDPLKPFQK</sequence>
<evidence type="ECO:0000256" key="2">
    <source>
        <dbReference type="ARBA" id="ARBA00023136"/>
    </source>
</evidence>
<evidence type="ECO:0000313" key="5">
    <source>
        <dbReference type="Proteomes" id="UP000757103"/>
    </source>
</evidence>
<feature type="transmembrane region" description="Helical" evidence="3">
    <location>
        <begin position="189"/>
        <end position="209"/>
    </location>
</feature>
<dbReference type="Pfam" id="PF01066">
    <property type="entry name" value="CDP-OH_P_transf"/>
    <property type="match status" value="1"/>
</dbReference>
<dbReference type="GO" id="GO:0016020">
    <property type="term" value="C:membrane"/>
    <property type="evidence" value="ECO:0007669"/>
    <property type="project" value="UniProtKB-SubCell"/>
</dbReference>
<dbReference type="Gene3D" id="1.20.120.1760">
    <property type="match status" value="1"/>
</dbReference>
<dbReference type="EMBL" id="DYUD01000012">
    <property type="protein sequence ID" value="HJG88567.1"/>
    <property type="molecule type" value="Genomic_DNA"/>
</dbReference>
<reference evidence="4" key="2">
    <citation type="submission" date="2021-09" db="EMBL/GenBank/DDBJ databases">
        <authorList>
            <person name="Gilroy R."/>
        </authorList>
    </citation>
    <scope>NUCLEOTIDE SEQUENCE</scope>
    <source>
        <strain evidence="4">CHK121-7720</strain>
    </source>
</reference>
<comment type="caution">
    <text evidence="4">The sequence shown here is derived from an EMBL/GenBank/DDBJ whole genome shotgun (WGS) entry which is preliminary data.</text>
</comment>
<feature type="transmembrane region" description="Helical" evidence="3">
    <location>
        <begin position="93"/>
        <end position="116"/>
    </location>
</feature>
<gene>
    <name evidence="4" type="ORF">K8U91_03700</name>
</gene>
<dbReference type="GeneID" id="90528451"/>
<dbReference type="GO" id="GO:0008654">
    <property type="term" value="P:phospholipid biosynthetic process"/>
    <property type="evidence" value="ECO:0007669"/>
    <property type="project" value="InterPro"/>
</dbReference>
<feature type="transmembrane region" description="Helical" evidence="3">
    <location>
        <begin position="122"/>
        <end position="141"/>
    </location>
</feature>
<dbReference type="GO" id="GO:0016780">
    <property type="term" value="F:phosphotransferase activity, for other substituted phosphate groups"/>
    <property type="evidence" value="ECO:0007669"/>
    <property type="project" value="InterPro"/>
</dbReference>
<dbReference type="Proteomes" id="UP000757103">
    <property type="component" value="Unassembled WGS sequence"/>
</dbReference>
<evidence type="ECO:0000256" key="1">
    <source>
        <dbReference type="ARBA" id="ARBA00004370"/>
    </source>
</evidence>
<name>A0A921SUR2_9BACT</name>
<evidence type="ECO:0000313" key="4">
    <source>
        <dbReference type="EMBL" id="HJG88567.1"/>
    </source>
</evidence>
<organism evidence="4 5">
    <name type="scientific">Barnesiella viscericola</name>
    <dbReference type="NCBI Taxonomy" id="397865"/>
    <lineage>
        <taxon>Bacteria</taxon>
        <taxon>Pseudomonadati</taxon>
        <taxon>Bacteroidota</taxon>
        <taxon>Bacteroidia</taxon>
        <taxon>Bacteroidales</taxon>
        <taxon>Barnesiellaceae</taxon>
        <taxon>Barnesiella</taxon>
    </lineage>
</organism>
<dbReference type="AlphaFoldDB" id="A0A921SUR2"/>
<reference evidence="4" key="1">
    <citation type="journal article" date="2021" name="PeerJ">
        <title>Extensive microbial diversity within the chicken gut microbiome revealed by metagenomics and culture.</title>
        <authorList>
            <person name="Gilroy R."/>
            <person name="Ravi A."/>
            <person name="Getino M."/>
            <person name="Pursley I."/>
            <person name="Horton D.L."/>
            <person name="Alikhan N.F."/>
            <person name="Baker D."/>
            <person name="Gharbi K."/>
            <person name="Hall N."/>
            <person name="Watson M."/>
            <person name="Adriaenssens E.M."/>
            <person name="Foster-Nyarko E."/>
            <person name="Jarju S."/>
            <person name="Secka A."/>
            <person name="Antonio M."/>
            <person name="Oren A."/>
            <person name="Chaudhuri R.R."/>
            <person name="La Ragione R."/>
            <person name="Hildebrand F."/>
            <person name="Pallen M.J."/>
        </authorList>
    </citation>
    <scope>NUCLEOTIDE SEQUENCE</scope>
    <source>
        <strain evidence="4">CHK121-7720</strain>
    </source>
</reference>
<feature type="transmembrane region" description="Helical" evidence="3">
    <location>
        <begin position="37"/>
        <end position="58"/>
    </location>
</feature>
<dbReference type="InterPro" id="IPR000462">
    <property type="entry name" value="CDP-OH_P_trans"/>
</dbReference>
<dbReference type="RefSeq" id="WP_025277816.1">
    <property type="nucleotide sequence ID" value="NZ_CASDXW010000018.1"/>
</dbReference>
<protein>
    <submittedName>
        <fullName evidence="4">CDP-alcohol phosphatidyltransferase family protein</fullName>
    </submittedName>
</protein>
<dbReference type="PANTHER" id="PTHR10414">
    <property type="entry name" value="ETHANOLAMINEPHOSPHOTRANSFERASE"/>
    <property type="match status" value="1"/>
</dbReference>
<keyword evidence="3" id="KW-0812">Transmembrane</keyword>
<keyword evidence="2 3" id="KW-0472">Membrane</keyword>
<dbReference type="InterPro" id="IPR043130">
    <property type="entry name" value="CDP-OH_PTrfase_TM_dom"/>
</dbReference>